<organism evidence="3 4">
    <name type="scientific">Corynebacterium pseudodiphtheriticum</name>
    <dbReference type="NCBI Taxonomy" id="37637"/>
    <lineage>
        <taxon>Bacteria</taxon>
        <taxon>Bacillati</taxon>
        <taxon>Actinomycetota</taxon>
        <taxon>Actinomycetes</taxon>
        <taxon>Mycobacteriales</taxon>
        <taxon>Corynebacteriaceae</taxon>
        <taxon>Corynebacterium</taxon>
    </lineage>
</organism>
<feature type="chain" id="PRO_5042982934" description="Secreted protein" evidence="2">
    <location>
        <begin position="21"/>
        <end position="441"/>
    </location>
</feature>
<proteinExistence type="predicted"/>
<feature type="region of interest" description="Disordered" evidence="1">
    <location>
        <begin position="289"/>
        <end position="313"/>
    </location>
</feature>
<sequence length="441" mass="48063">MKRRIFSTVTMAVATSFALAACSSPNEDTTSAEATTATSEAHDHNHDHEGHDHDAPGADDADLTEVSSLPQRVVLSHDKGLTTIDPATGEIVDEEKISGFHRLNPAGNTRHLYVSGKDGFTIFDTGAVTQPHGDHNHYYEKSPELTDNILPADKPGHVVQHDGKTALFDDGTGEITIFDNDELEDGTDTMRPAHIVTAESGDPHHGVAVPFKDGSYLTTVGNEDERHRIEYRSLDNEVLASTDDCPGIHGEAVAKGGNVAFGCTNGPIVFDVEAQEFHKVDANDIAKDGYQRSGNLAGSEDSPIVLGDNKTDEDADLERPTSVVLIDTTDYSMKTVELEDSYWFRSLGRTADGDGVVLTYDGYLNIIDVESGKVTDRIEVIKPWKEKDEWQQPGPILKVDGDIAYVTDAENKEFLMVDLQEGEVLTRTELDFAPVEMGIAR</sequence>
<gene>
    <name evidence="3" type="ORF">QPX42_08120</name>
</gene>
<dbReference type="Proteomes" id="UP001224412">
    <property type="component" value="Unassembled WGS sequence"/>
</dbReference>
<feature type="signal peptide" evidence="2">
    <location>
        <begin position="1"/>
        <end position="20"/>
    </location>
</feature>
<reference evidence="3" key="1">
    <citation type="submission" date="2023-05" db="EMBL/GenBank/DDBJ databases">
        <title>Metabolic capabilities are highly conserved among human nasal-associated Corynebacterium species in pangenomic analyses.</title>
        <authorList>
            <person name="Tran T.H."/>
            <person name="Roberts A.Q."/>
            <person name="Escapa I.F."/>
            <person name="Gao W."/>
            <person name="Conlan S."/>
            <person name="Kong H."/>
            <person name="Segre J.A."/>
            <person name="Kelly M.S."/>
            <person name="Lemon K.P."/>
        </authorList>
    </citation>
    <scope>NUCLEOTIDE SEQUENCE</scope>
    <source>
        <strain evidence="3">KPL2773</strain>
    </source>
</reference>
<name>A0AAP4BRG9_9CORY</name>
<evidence type="ECO:0000256" key="1">
    <source>
        <dbReference type="SAM" id="MobiDB-lite"/>
    </source>
</evidence>
<feature type="region of interest" description="Disordered" evidence="1">
    <location>
        <begin position="22"/>
        <end position="62"/>
    </location>
</feature>
<evidence type="ECO:0008006" key="5">
    <source>
        <dbReference type="Google" id="ProtNLM"/>
    </source>
</evidence>
<comment type="caution">
    <text evidence="3">The sequence shown here is derived from an EMBL/GenBank/DDBJ whole genome shotgun (WGS) entry which is preliminary data.</text>
</comment>
<accession>A0AAP4BRG9</accession>
<evidence type="ECO:0000256" key="2">
    <source>
        <dbReference type="SAM" id="SignalP"/>
    </source>
</evidence>
<feature type="compositionally biased region" description="Basic and acidic residues" evidence="1">
    <location>
        <begin position="40"/>
        <end position="56"/>
    </location>
</feature>
<dbReference type="InterPro" id="IPR015943">
    <property type="entry name" value="WD40/YVTN_repeat-like_dom_sf"/>
</dbReference>
<dbReference type="PROSITE" id="PS51257">
    <property type="entry name" value="PROKAR_LIPOPROTEIN"/>
    <property type="match status" value="1"/>
</dbReference>
<keyword evidence="2" id="KW-0732">Signal</keyword>
<dbReference type="InterPro" id="IPR011044">
    <property type="entry name" value="Quino_amine_DH_bsu"/>
</dbReference>
<feature type="compositionally biased region" description="Low complexity" evidence="1">
    <location>
        <begin position="29"/>
        <end position="39"/>
    </location>
</feature>
<dbReference type="SUPFAM" id="SSF50969">
    <property type="entry name" value="YVTN repeat-like/Quinoprotein amine dehydrogenase"/>
    <property type="match status" value="1"/>
</dbReference>
<dbReference type="EMBL" id="JASNVH010000012">
    <property type="protein sequence ID" value="MDK4307502.1"/>
    <property type="molecule type" value="Genomic_DNA"/>
</dbReference>
<dbReference type="Gene3D" id="2.130.10.10">
    <property type="entry name" value="YVTN repeat-like/Quinoprotein amine dehydrogenase"/>
    <property type="match status" value="1"/>
</dbReference>
<evidence type="ECO:0000313" key="4">
    <source>
        <dbReference type="Proteomes" id="UP001224412"/>
    </source>
</evidence>
<evidence type="ECO:0000313" key="3">
    <source>
        <dbReference type="EMBL" id="MDK4307502.1"/>
    </source>
</evidence>
<protein>
    <recommendedName>
        <fullName evidence="5">Secreted protein</fullName>
    </recommendedName>
</protein>
<dbReference type="RefSeq" id="WP_284588376.1">
    <property type="nucleotide sequence ID" value="NZ_JASNUC010000002.1"/>
</dbReference>
<dbReference type="AlphaFoldDB" id="A0AAP4BRG9"/>